<evidence type="ECO:0000256" key="4">
    <source>
        <dbReference type="ARBA" id="ARBA00022679"/>
    </source>
</evidence>
<dbReference type="EC" id="2.7.13.3" evidence="2"/>
<evidence type="ECO:0000259" key="8">
    <source>
        <dbReference type="PROSITE" id="PS50112"/>
    </source>
</evidence>
<keyword evidence="5" id="KW-0418">Kinase</keyword>
<comment type="catalytic activity">
    <reaction evidence="1">
        <text>ATP + protein L-histidine = ADP + protein N-phospho-L-histidine.</text>
        <dbReference type="EC" id="2.7.13.3"/>
    </reaction>
</comment>
<dbReference type="InterPro" id="IPR036890">
    <property type="entry name" value="HATPase_C_sf"/>
</dbReference>
<dbReference type="Gene3D" id="3.30.565.10">
    <property type="entry name" value="Histidine kinase-like ATPase, C-terminal domain"/>
    <property type="match status" value="1"/>
</dbReference>
<dbReference type="KEGG" id="saqt:GJV85_07855"/>
<keyword evidence="4" id="KW-0808">Transferase</keyword>
<dbReference type="SMART" id="SM00387">
    <property type="entry name" value="HATPase_c"/>
    <property type="match status" value="1"/>
</dbReference>
<accession>A0A975B0K2</accession>
<feature type="domain" description="PAS" evidence="8">
    <location>
        <begin position="246"/>
        <end position="318"/>
    </location>
</feature>
<dbReference type="SUPFAM" id="SSF55785">
    <property type="entry name" value="PYP-like sensor domain (PAS domain)"/>
    <property type="match status" value="2"/>
</dbReference>
<dbReference type="Gene3D" id="1.10.287.130">
    <property type="match status" value="1"/>
</dbReference>
<dbReference type="CDD" id="cd00082">
    <property type="entry name" value="HisKA"/>
    <property type="match status" value="1"/>
</dbReference>
<dbReference type="InterPro" id="IPR035965">
    <property type="entry name" value="PAS-like_dom_sf"/>
</dbReference>
<dbReference type="EMBL" id="CP046072">
    <property type="protein sequence ID" value="QSZ42026.1"/>
    <property type="molecule type" value="Genomic_DNA"/>
</dbReference>
<evidence type="ECO:0000259" key="7">
    <source>
        <dbReference type="PROSITE" id="PS50109"/>
    </source>
</evidence>
<dbReference type="RefSeq" id="WP_207560843.1">
    <property type="nucleotide sequence ID" value="NZ_CP046072.1"/>
</dbReference>
<reference evidence="10" key="1">
    <citation type="submission" date="2019-11" db="EMBL/GenBank/DDBJ databases">
        <authorList>
            <person name="Kojima H."/>
        </authorList>
    </citation>
    <scope>NUCLEOTIDE SEQUENCE</scope>
    <source>
        <strain evidence="10">H1576</strain>
    </source>
</reference>
<dbReference type="AlphaFoldDB" id="A0A975B0K2"/>
<dbReference type="Gene3D" id="3.30.450.20">
    <property type="entry name" value="PAS domain"/>
    <property type="match status" value="3"/>
</dbReference>
<evidence type="ECO:0000256" key="3">
    <source>
        <dbReference type="ARBA" id="ARBA00022553"/>
    </source>
</evidence>
<dbReference type="SMART" id="SM00091">
    <property type="entry name" value="PAS"/>
    <property type="match status" value="3"/>
</dbReference>
<dbReference type="InterPro" id="IPR000014">
    <property type="entry name" value="PAS"/>
</dbReference>
<dbReference type="InterPro" id="IPR036097">
    <property type="entry name" value="HisK_dim/P_sf"/>
</dbReference>
<evidence type="ECO:0000313" key="10">
    <source>
        <dbReference type="EMBL" id="QSZ42026.1"/>
    </source>
</evidence>
<dbReference type="InterPro" id="IPR003661">
    <property type="entry name" value="HisK_dim/P_dom"/>
</dbReference>
<dbReference type="PROSITE" id="PS50112">
    <property type="entry name" value="PAS"/>
    <property type="match status" value="1"/>
</dbReference>
<feature type="domain" description="PAC" evidence="9">
    <location>
        <begin position="321"/>
        <end position="373"/>
    </location>
</feature>
<dbReference type="Gene3D" id="2.10.70.100">
    <property type="match status" value="1"/>
</dbReference>
<dbReference type="InterPro" id="IPR000700">
    <property type="entry name" value="PAS-assoc_C"/>
</dbReference>
<feature type="coiled-coil region" evidence="6">
    <location>
        <begin position="361"/>
        <end position="388"/>
    </location>
</feature>
<gene>
    <name evidence="10" type="ORF">GJV85_07855</name>
</gene>
<dbReference type="InterPro" id="IPR052162">
    <property type="entry name" value="Sensor_kinase/Photoreceptor"/>
</dbReference>
<keyword evidence="3" id="KW-0597">Phosphoprotein</keyword>
<keyword evidence="6" id="KW-0175">Coiled coil</keyword>
<dbReference type="InterPro" id="IPR003594">
    <property type="entry name" value="HATPase_dom"/>
</dbReference>
<evidence type="ECO:0000256" key="5">
    <source>
        <dbReference type="ARBA" id="ARBA00022777"/>
    </source>
</evidence>
<dbReference type="SMART" id="SM00086">
    <property type="entry name" value="PAC"/>
    <property type="match status" value="2"/>
</dbReference>
<proteinExistence type="predicted"/>
<reference evidence="10" key="2">
    <citation type="submission" date="2021-04" db="EMBL/GenBank/DDBJ databases">
        <title>Isolation and characterization of a novel species of the genus Sulfurimonas.</title>
        <authorList>
            <person name="Fukui M."/>
        </authorList>
    </citation>
    <scope>NUCLEOTIDE SEQUENCE</scope>
    <source>
        <strain evidence="10">H1576</strain>
    </source>
</reference>
<dbReference type="PANTHER" id="PTHR43304">
    <property type="entry name" value="PHYTOCHROME-LIKE PROTEIN CPH1"/>
    <property type="match status" value="1"/>
</dbReference>
<dbReference type="InterPro" id="IPR001610">
    <property type="entry name" value="PAC"/>
</dbReference>
<dbReference type="InterPro" id="IPR005467">
    <property type="entry name" value="His_kinase_dom"/>
</dbReference>
<dbReference type="PROSITE" id="PS50109">
    <property type="entry name" value="HIS_KIN"/>
    <property type="match status" value="1"/>
</dbReference>
<evidence type="ECO:0000259" key="9">
    <source>
        <dbReference type="PROSITE" id="PS50113"/>
    </source>
</evidence>
<organism evidence="10 11">
    <name type="scientific">Sulfurimonas aquatica</name>
    <dbReference type="NCBI Taxonomy" id="2672570"/>
    <lineage>
        <taxon>Bacteria</taxon>
        <taxon>Pseudomonadati</taxon>
        <taxon>Campylobacterota</taxon>
        <taxon>Epsilonproteobacteria</taxon>
        <taxon>Campylobacterales</taxon>
        <taxon>Sulfurimonadaceae</taxon>
        <taxon>Sulfurimonas</taxon>
    </lineage>
</organism>
<dbReference type="InterPro" id="IPR004358">
    <property type="entry name" value="Sig_transdc_His_kin-like_C"/>
</dbReference>
<evidence type="ECO:0000256" key="1">
    <source>
        <dbReference type="ARBA" id="ARBA00000085"/>
    </source>
</evidence>
<sequence length="625" mass="72081">MSSLNILDVLMNSTSINVVIYKAIEDNSDFEFVAFNKGAEITEGISSKALIGKRLTEAFPGVEEFGLLKVLQRVHESGVKEIYDDGLYSDDRVSTWRFNEVQKLEDGNLLVIYHDKTEKITNQESQKLLRSFIEHSADEIYMFEQDSLLFTYANPVALKNIRYSLKELQKMTPLDIKPYFDEEKFRDQIKPLLKNQLNRIVFNTAHQRKDSSIYEIEVALQSIIYNGVKQIVVIALDLTERKLKESLAKLQRAEEIANLGLWEWNIETGQTYWSDQIYSIFGESPQNFEVTRETFFHYIPKEDRRILMDALENAIQTGQVYNVEHKIRLRDGRIKYVKGCGEVIYDSLGVAKKVMGSVLDVTEKETLLEELRDLTHNLQEKVEMEVKKNNQQTMHIFQQSRLAQMGEMISMIAHQWRQPLSSLSAISSTLTLDILTENYNREFFTQRLEDISNLAQHLSSTIDDFRGFFKEDKEKNSTSFEQMCSECLSILGPVLQNENIKITKEFSDKSLLFTYHNEVKQVILNIIKNAQDAIKGNNIKNGEIHIKIIKEDDYSIIHVEDNAGGIAEDILKEIFNPYFSTKKEKDGTGLGLYMSKVIIEEHCEGEIRAQNINSGARFSIKLPIH</sequence>
<dbReference type="PRINTS" id="PR00344">
    <property type="entry name" value="BCTRLSENSOR"/>
</dbReference>
<dbReference type="PANTHER" id="PTHR43304:SF1">
    <property type="entry name" value="PAC DOMAIN-CONTAINING PROTEIN"/>
    <property type="match status" value="1"/>
</dbReference>
<dbReference type="PROSITE" id="PS50113">
    <property type="entry name" value="PAC"/>
    <property type="match status" value="1"/>
</dbReference>
<dbReference type="Pfam" id="PF02518">
    <property type="entry name" value="HATPase_c"/>
    <property type="match status" value="1"/>
</dbReference>
<keyword evidence="11" id="KW-1185">Reference proteome</keyword>
<evidence type="ECO:0000256" key="2">
    <source>
        <dbReference type="ARBA" id="ARBA00012438"/>
    </source>
</evidence>
<dbReference type="Pfam" id="PF08447">
    <property type="entry name" value="PAS_3"/>
    <property type="match status" value="1"/>
</dbReference>
<dbReference type="NCBIfam" id="TIGR00229">
    <property type="entry name" value="sensory_box"/>
    <property type="match status" value="2"/>
</dbReference>
<protein>
    <recommendedName>
        <fullName evidence="2">histidine kinase</fullName>
        <ecNumber evidence="2">2.7.13.3</ecNumber>
    </recommendedName>
</protein>
<dbReference type="Proteomes" id="UP000671852">
    <property type="component" value="Chromosome"/>
</dbReference>
<evidence type="ECO:0000313" key="11">
    <source>
        <dbReference type="Proteomes" id="UP000671852"/>
    </source>
</evidence>
<evidence type="ECO:0000256" key="6">
    <source>
        <dbReference type="SAM" id="Coils"/>
    </source>
</evidence>
<dbReference type="CDD" id="cd00130">
    <property type="entry name" value="PAS"/>
    <property type="match status" value="2"/>
</dbReference>
<dbReference type="SUPFAM" id="SSF55874">
    <property type="entry name" value="ATPase domain of HSP90 chaperone/DNA topoisomerase II/histidine kinase"/>
    <property type="match status" value="1"/>
</dbReference>
<feature type="domain" description="Histidine kinase" evidence="7">
    <location>
        <begin position="411"/>
        <end position="625"/>
    </location>
</feature>
<dbReference type="InterPro" id="IPR013655">
    <property type="entry name" value="PAS_fold_3"/>
</dbReference>
<dbReference type="Pfam" id="PF13426">
    <property type="entry name" value="PAS_9"/>
    <property type="match status" value="1"/>
</dbReference>
<dbReference type="SUPFAM" id="SSF47384">
    <property type="entry name" value="Homodimeric domain of signal transducing histidine kinase"/>
    <property type="match status" value="1"/>
</dbReference>
<name>A0A975B0K2_9BACT</name>
<dbReference type="GO" id="GO:0000155">
    <property type="term" value="F:phosphorelay sensor kinase activity"/>
    <property type="evidence" value="ECO:0007669"/>
    <property type="project" value="InterPro"/>
</dbReference>